<name>A0A5B0N355_PUCGR</name>
<organism evidence="1 3">
    <name type="scientific">Puccinia graminis f. sp. tritici</name>
    <dbReference type="NCBI Taxonomy" id="56615"/>
    <lineage>
        <taxon>Eukaryota</taxon>
        <taxon>Fungi</taxon>
        <taxon>Dikarya</taxon>
        <taxon>Basidiomycota</taxon>
        <taxon>Pucciniomycotina</taxon>
        <taxon>Pucciniomycetes</taxon>
        <taxon>Pucciniales</taxon>
        <taxon>Pucciniaceae</taxon>
        <taxon>Puccinia</taxon>
    </lineage>
</organism>
<evidence type="ECO:0000313" key="3">
    <source>
        <dbReference type="Proteomes" id="UP000324748"/>
    </source>
</evidence>
<evidence type="ECO:0000313" key="4">
    <source>
        <dbReference type="Proteomes" id="UP000325313"/>
    </source>
</evidence>
<proteinExistence type="predicted"/>
<dbReference type="EMBL" id="VSWC01000119">
    <property type="protein sequence ID" value="KAA1082419.1"/>
    <property type="molecule type" value="Genomic_DNA"/>
</dbReference>
<keyword evidence="3" id="KW-1185">Reference proteome</keyword>
<comment type="caution">
    <text evidence="1">The sequence shown here is derived from an EMBL/GenBank/DDBJ whole genome shotgun (WGS) entry which is preliminary data.</text>
</comment>
<evidence type="ECO:0000313" key="1">
    <source>
        <dbReference type="EMBL" id="KAA1082419.1"/>
    </source>
</evidence>
<dbReference type="Proteomes" id="UP000325313">
    <property type="component" value="Unassembled WGS sequence"/>
</dbReference>
<protein>
    <submittedName>
        <fullName evidence="1">Uncharacterized protein</fullName>
    </submittedName>
</protein>
<dbReference type="Proteomes" id="UP000324748">
    <property type="component" value="Unassembled WGS sequence"/>
</dbReference>
<dbReference type="EMBL" id="VDEP01000071">
    <property type="protein sequence ID" value="KAA1133689.1"/>
    <property type="molecule type" value="Genomic_DNA"/>
</dbReference>
<dbReference type="AlphaFoldDB" id="A0A5B0N355"/>
<evidence type="ECO:0000313" key="2">
    <source>
        <dbReference type="EMBL" id="KAA1133689.1"/>
    </source>
</evidence>
<sequence length="82" mass="9272">MGKPSGINLQSKQAGHPSNSIDLEQNWFKLPNPLNQVCTRGRLNICQFLGLCDLQISYCASERVSLRRKIHWDTGDTERASK</sequence>
<reference evidence="3 4" key="1">
    <citation type="submission" date="2019-05" db="EMBL/GenBank/DDBJ databases">
        <title>Emergence of the Ug99 lineage of the wheat stem rust pathogen through somatic hybridization.</title>
        <authorList>
            <person name="Li F."/>
            <person name="Upadhyaya N.M."/>
            <person name="Sperschneider J."/>
            <person name="Matny O."/>
            <person name="Nguyen-Phuc H."/>
            <person name="Mago R."/>
            <person name="Raley C."/>
            <person name="Miller M.E."/>
            <person name="Silverstein K.A.T."/>
            <person name="Henningsen E."/>
            <person name="Hirsch C.D."/>
            <person name="Visser B."/>
            <person name="Pretorius Z.A."/>
            <person name="Steffenson B.J."/>
            <person name="Schwessinger B."/>
            <person name="Dodds P.N."/>
            <person name="Figueroa M."/>
        </authorList>
    </citation>
    <scope>NUCLEOTIDE SEQUENCE [LARGE SCALE GENOMIC DNA]</scope>
    <source>
        <strain evidence="1">21-0</strain>
        <strain evidence="2 4">Ug99</strain>
    </source>
</reference>
<gene>
    <name evidence="1" type="ORF">PGT21_002590</name>
    <name evidence="2" type="ORF">PGTUg99_031425</name>
</gene>
<accession>A0A5B0N355</accession>